<dbReference type="PROSITE" id="PS50297">
    <property type="entry name" value="ANK_REP_REGION"/>
    <property type="match status" value="1"/>
</dbReference>
<dbReference type="SUPFAM" id="SSF48403">
    <property type="entry name" value="Ankyrin repeat"/>
    <property type="match status" value="1"/>
</dbReference>
<dbReference type="PANTHER" id="PTHR24198:SF165">
    <property type="entry name" value="ANKYRIN REPEAT-CONTAINING PROTEIN-RELATED"/>
    <property type="match status" value="1"/>
</dbReference>
<evidence type="ECO:0000256" key="1">
    <source>
        <dbReference type="ARBA" id="ARBA00022737"/>
    </source>
</evidence>
<name>A0A8E2DRG3_9APHY</name>
<organism evidence="4 5">
    <name type="scientific">Obba rivulosa</name>
    <dbReference type="NCBI Taxonomy" id="1052685"/>
    <lineage>
        <taxon>Eukaryota</taxon>
        <taxon>Fungi</taxon>
        <taxon>Dikarya</taxon>
        <taxon>Basidiomycota</taxon>
        <taxon>Agaricomycotina</taxon>
        <taxon>Agaricomycetes</taxon>
        <taxon>Polyporales</taxon>
        <taxon>Gelatoporiaceae</taxon>
        <taxon>Obba</taxon>
    </lineage>
</organism>
<accession>A0A8E2DRG3</accession>
<dbReference type="PANTHER" id="PTHR24198">
    <property type="entry name" value="ANKYRIN REPEAT AND PROTEIN KINASE DOMAIN-CONTAINING PROTEIN"/>
    <property type="match status" value="1"/>
</dbReference>
<keyword evidence="1" id="KW-0677">Repeat</keyword>
<gene>
    <name evidence="4" type="ORF">OBBRIDRAFT_144065</name>
</gene>
<keyword evidence="2 3" id="KW-0040">ANK repeat</keyword>
<evidence type="ECO:0000256" key="3">
    <source>
        <dbReference type="PROSITE-ProRule" id="PRU00023"/>
    </source>
</evidence>
<dbReference type="Pfam" id="PF00023">
    <property type="entry name" value="Ank"/>
    <property type="match status" value="1"/>
</dbReference>
<dbReference type="EMBL" id="KV722344">
    <property type="protein sequence ID" value="OCH94423.1"/>
    <property type="molecule type" value="Genomic_DNA"/>
</dbReference>
<dbReference type="InterPro" id="IPR002110">
    <property type="entry name" value="Ankyrin_rpt"/>
</dbReference>
<keyword evidence="5" id="KW-1185">Reference proteome</keyword>
<dbReference type="PROSITE" id="PS50088">
    <property type="entry name" value="ANK_REPEAT"/>
    <property type="match status" value="1"/>
</dbReference>
<sequence>MQHSQATVYHSSPLSSLKLSHVRVYHSDSMSPVKEHLILCLPAHFLEVFKRDEHLCLPDSSAMCTQYQLWRSNVLSAGLSPDTPIPCCTTSKDLTSSPEVISMMEEVHGDDPDGNGRTMLHIACIEGDLPSARETIRLGVNVDSYDNGGETPLVTACRWYRSHIQIGEGKTEMICATAVALGSNPYTPQFCAPIISLLVAQHTDVNIKFQGETPLSIICETRDWPLTQLLIDTVLTSTAMALLFYPCHTTRQLIGSGSWNLLVPTSLQDRVPLGLAHAGLENRSLAVMGLIHSLASAGKCGRMDRAAASVA</sequence>
<evidence type="ECO:0000256" key="2">
    <source>
        <dbReference type="ARBA" id="ARBA00023043"/>
    </source>
</evidence>
<dbReference type="OrthoDB" id="432970at2759"/>
<dbReference type="Proteomes" id="UP000250043">
    <property type="component" value="Unassembled WGS sequence"/>
</dbReference>
<feature type="repeat" description="ANK" evidence="3">
    <location>
        <begin position="115"/>
        <end position="147"/>
    </location>
</feature>
<protein>
    <submittedName>
        <fullName evidence="4">Uncharacterized protein</fullName>
    </submittedName>
</protein>
<proteinExistence type="predicted"/>
<reference evidence="4 5" key="1">
    <citation type="submission" date="2016-07" db="EMBL/GenBank/DDBJ databases">
        <title>Draft genome of the white-rot fungus Obba rivulosa 3A-2.</title>
        <authorList>
            <consortium name="DOE Joint Genome Institute"/>
            <person name="Miettinen O."/>
            <person name="Riley R."/>
            <person name="Acob R."/>
            <person name="Barry K."/>
            <person name="Cullen D."/>
            <person name="De Vries R."/>
            <person name="Hainaut M."/>
            <person name="Hatakka A."/>
            <person name="Henrissat B."/>
            <person name="Hilden K."/>
            <person name="Kuo R."/>
            <person name="Labutti K."/>
            <person name="Lipzen A."/>
            <person name="Makela M.R."/>
            <person name="Sandor L."/>
            <person name="Spatafora J.W."/>
            <person name="Grigoriev I.V."/>
            <person name="Hibbett D.S."/>
        </authorList>
    </citation>
    <scope>NUCLEOTIDE SEQUENCE [LARGE SCALE GENOMIC DNA]</scope>
    <source>
        <strain evidence="4 5">3A-2</strain>
    </source>
</reference>
<dbReference type="Gene3D" id="1.25.40.20">
    <property type="entry name" value="Ankyrin repeat-containing domain"/>
    <property type="match status" value="1"/>
</dbReference>
<evidence type="ECO:0000313" key="5">
    <source>
        <dbReference type="Proteomes" id="UP000250043"/>
    </source>
</evidence>
<dbReference type="InterPro" id="IPR036770">
    <property type="entry name" value="Ankyrin_rpt-contain_sf"/>
</dbReference>
<evidence type="ECO:0000313" key="4">
    <source>
        <dbReference type="EMBL" id="OCH94423.1"/>
    </source>
</evidence>
<dbReference type="AlphaFoldDB" id="A0A8E2DRG3"/>